<name>A0A9P7YPX5_9HELO</name>
<evidence type="ECO:0000259" key="1">
    <source>
        <dbReference type="Pfam" id="PF01926"/>
    </source>
</evidence>
<dbReference type="InterPro" id="IPR006073">
    <property type="entry name" value="GTP-bd"/>
</dbReference>
<dbReference type="InterPro" id="IPR027417">
    <property type="entry name" value="P-loop_NTPase"/>
</dbReference>
<protein>
    <recommendedName>
        <fullName evidence="1">G domain-containing protein</fullName>
    </recommendedName>
</protein>
<sequence>MNSIPVKEDISVKNLNDHGDNIVVLTAHVHHPQSRTSFDLSSEYNQRLWLSRTAWRRETNPIIKPGNDCLSLLRETGSPGSTIVPLSNVTPKQEWSPLKRDVDASSRLNQCPAPYGPFQPAENWEQYNKEKDGMVGDDEDSLARERAEQNNRLQKVIQAPVEVLEAEVKNSRSLLNTLMKHFKETSVESKDTKHWINAISALQKQNVDPPTIIGVVGNTGVGKSSVINAILDEERLVPTNCMRACTAVVTEMSWNNSDKPNAKYRADIEFIDPKDWEKDSRMSVAELKDDNGGIVRDCTNADSEAGIAYAKIKAEMLGFSSIEALMNDKEVKAVFGTTKNVERSKPEVFYKALQHYVDSKEKGTGEKKSWEKDNKRELEFWPPKRWCAYMSRPMLFRLELYWSICLWIVAPIGRAVDDKAAKNLLGESFKRQLKFDGIYSRVTFICSKTDDISITEATESLDLEEDMTED</sequence>
<gene>
    <name evidence="2" type="ORF">BJ875DRAFT_481201</name>
</gene>
<dbReference type="OrthoDB" id="3598281at2759"/>
<organism evidence="2 3">
    <name type="scientific">Amylocarpus encephaloides</name>
    <dbReference type="NCBI Taxonomy" id="45428"/>
    <lineage>
        <taxon>Eukaryota</taxon>
        <taxon>Fungi</taxon>
        <taxon>Dikarya</taxon>
        <taxon>Ascomycota</taxon>
        <taxon>Pezizomycotina</taxon>
        <taxon>Leotiomycetes</taxon>
        <taxon>Helotiales</taxon>
        <taxon>Helotiales incertae sedis</taxon>
        <taxon>Amylocarpus</taxon>
    </lineage>
</organism>
<proteinExistence type="predicted"/>
<dbReference type="Pfam" id="PF01926">
    <property type="entry name" value="MMR_HSR1"/>
    <property type="match status" value="1"/>
</dbReference>
<feature type="domain" description="G" evidence="1">
    <location>
        <begin position="213"/>
        <end position="259"/>
    </location>
</feature>
<dbReference type="SUPFAM" id="SSF52540">
    <property type="entry name" value="P-loop containing nucleoside triphosphate hydrolases"/>
    <property type="match status" value="1"/>
</dbReference>
<keyword evidence="3" id="KW-1185">Reference proteome</keyword>
<dbReference type="PANTHER" id="PTHR36681">
    <property type="entry name" value="NUCLEAR GTPASE, GERMINAL CENTER-ASSOCIATED, TANDEM DUPLICATE 3"/>
    <property type="match status" value="1"/>
</dbReference>
<evidence type="ECO:0000313" key="2">
    <source>
        <dbReference type="EMBL" id="KAG9237561.1"/>
    </source>
</evidence>
<dbReference type="Proteomes" id="UP000824998">
    <property type="component" value="Unassembled WGS sequence"/>
</dbReference>
<dbReference type="GO" id="GO:0005525">
    <property type="term" value="F:GTP binding"/>
    <property type="evidence" value="ECO:0007669"/>
    <property type="project" value="InterPro"/>
</dbReference>
<dbReference type="Gene3D" id="3.40.50.300">
    <property type="entry name" value="P-loop containing nucleotide triphosphate hydrolases"/>
    <property type="match status" value="1"/>
</dbReference>
<dbReference type="PANTHER" id="PTHR36681:SF3">
    <property type="entry name" value="NUCLEAR GTPASE, GERMINAL CENTER-ASSOCIATED, TANDEM DUPLICATE 3"/>
    <property type="match status" value="1"/>
</dbReference>
<evidence type="ECO:0000313" key="3">
    <source>
        <dbReference type="Proteomes" id="UP000824998"/>
    </source>
</evidence>
<reference evidence="2" key="1">
    <citation type="journal article" date="2021" name="IMA Fungus">
        <title>Genomic characterization of three marine fungi, including Emericellopsis atlantica sp. nov. with signatures of a generalist lifestyle and marine biomass degradation.</title>
        <authorList>
            <person name="Hagestad O.C."/>
            <person name="Hou L."/>
            <person name="Andersen J.H."/>
            <person name="Hansen E.H."/>
            <person name="Altermark B."/>
            <person name="Li C."/>
            <person name="Kuhnert E."/>
            <person name="Cox R.J."/>
            <person name="Crous P.W."/>
            <person name="Spatafora J.W."/>
            <person name="Lail K."/>
            <person name="Amirebrahimi M."/>
            <person name="Lipzen A."/>
            <person name="Pangilinan J."/>
            <person name="Andreopoulos W."/>
            <person name="Hayes R.D."/>
            <person name="Ng V."/>
            <person name="Grigoriev I.V."/>
            <person name="Jackson S.A."/>
            <person name="Sutton T.D.S."/>
            <person name="Dobson A.D.W."/>
            <person name="Rama T."/>
        </authorList>
    </citation>
    <scope>NUCLEOTIDE SEQUENCE</scope>
    <source>
        <strain evidence="2">TRa018bII</strain>
    </source>
</reference>
<dbReference type="AlphaFoldDB" id="A0A9P7YPX5"/>
<accession>A0A9P7YPX5</accession>
<comment type="caution">
    <text evidence="2">The sequence shown here is derived from an EMBL/GenBank/DDBJ whole genome shotgun (WGS) entry which is preliminary data.</text>
</comment>
<dbReference type="EMBL" id="MU251384">
    <property type="protein sequence ID" value="KAG9237561.1"/>
    <property type="molecule type" value="Genomic_DNA"/>
</dbReference>